<evidence type="ECO:0000313" key="2">
    <source>
        <dbReference type="EMBL" id="AZU04768.1"/>
    </source>
</evidence>
<feature type="region of interest" description="Disordered" evidence="1">
    <location>
        <begin position="34"/>
        <end position="117"/>
    </location>
</feature>
<dbReference type="OrthoDB" id="7628780at2"/>
<feature type="compositionally biased region" description="Low complexity" evidence="1">
    <location>
        <begin position="99"/>
        <end position="108"/>
    </location>
</feature>
<proteinExistence type="predicted"/>
<protein>
    <submittedName>
        <fullName evidence="2">Uncharacterized protein</fullName>
    </submittedName>
</protein>
<feature type="compositionally biased region" description="Acidic residues" evidence="1">
    <location>
        <begin position="41"/>
        <end position="86"/>
    </location>
</feature>
<dbReference type="AlphaFoldDB" id="A0A3T0EC24"/>
<sequence length="603" mass="63123">MSVSTILLALSLAATPPAGPSRLDPTDIEALEALLRAMDAPAEEQEAASDGDTSDEAAEDDAVLEDTGLDEEAAEEEAGDGSEAPEPDAGAAADDDEPAPAASAEASPAPLPHRMTPHVGMDQYEAVRGSAFGSALALNWQVTVAPLDDSGAPYADVAFEDEAHIQSRTFFAGSNWAGERSVNGVWIYDFEASRILRLDAAGSTYTNTSAFAAARRNVDIYAALSGGGQAEEIAFGPQTSFHRFWLEAAMGVAAAPAGLTHTTRPADTEEGALSGGTVTSWYRGEDSPAIASAWTGCSGVEISPAGHRTLITAFAHRLAIHPDILTALRDGGEPVCGLSFTVISPETPQGRVEHWRLDGTEPLPFDAFGFDEATLALPGQDLIEDSLRETIASALNGGLGDPPSPPDFMVEIQSLQREDDFAGALLTLVQETTHFDLCPAETIGSERLACAGAERLAGAGTGDAGFEAISEATQAAGEGAHRLAVERLLPYLDRDGHAGSAARAMVARQLIEWGEEGLAEHPGLDPAGLLTEALAMDPFAANLYWHLAMRYMVAGAPDEAWYFLDTGRALPGRASTPTLGQAEALEQRLRLLAPALFPGNAAQ</sequence>
<reference evidence="2 3" key="1">
    <citation type="submission" date="2016-12" db="EMBL/GenBank/DDBJ databases">
        <title>The genome of dimorphic prosthecate Glycocaulis alkaliphilus 6b-8t, isolated from crude oil dictates its adaptability in petroleum environments.</title>
        <authorList>
            <person name="Wu X.-L."/>
            <person name="Geng S."/>
        </authorList>
    </citation>
    <scope>NUCLEOTIDE SEQUENCE [LARGE SCALE GENOMIC DNA]</scope>
    <source>
        <strain evidence="2 3">6B-8</strain>
    </source>
</reference>
<dbReference type="Proteomes" id="UP000286954">
    <property type="component" value="Chromosome"/>
</dbReference>
<accession>A0A3T0EC24</accession>
<dbReference type="EMBL" id="CP018911">
    <property type="protein sequence ID" value="AZU04768.1"/>
    <property type="molecule type" value="Genomic_DNA"/>
</dbReference>
<organism evidence="2 3">
    <name type="scientific">Glycocaulis alkaliphilus</name>
    <dbReference type="NCBI Taxonomy" id="1434191"/>
    <lineage>
        <taxon>Bacteria</taxon>
        <taxon>Pseudomonadati</taxon>
        <taxon>Pseudomonadota</taxon>
        <taxon>Alphaproteobacteria</taxon>
        <taxon>Maricaulales</taxon>
        <taxon>Maricaulaceae</taxon>
        <taxon>Glycocaulis</taxon>
    </lineage>
</organism>
<keyword evidence="3" id="KW-1185">Reference proteome</keyword>
<name>A0A3T0EC24_9PROT</name>
<dbReference type="KEGG" id="gak:X907_2253"/>
<dbReference type="RefSeq" id="WP_127567987.1">
    <property type="nucleotide sequence ID" value="NZ_BMFB01000001.1"/>
</dbReference>
<evidence type="ECO:0000313" key="3">
    <source>
        <dbReference type="Proteomes" id="UP000286954"/>
    </source>
</evidence>
<evidence type="ECO:0000256" key="1">
    <source>
        <dbReference type="SAM" id="MobiDB-lite"/>
    </source>
</evidence>
<gene>
    <name evidence="2" type="ORF">X907_2253</name>
</gene>